<protein>
    <submittedName>
        <fullName evidence="1">Uncharacterized protein</fullName>
    </submittedName>
</protein>
<sequence>MEKRLINKFNMYKVVRDWLSNNQASFEYLPGFTATFEEFSAMLDTIADLDKDKATSSGGYAKTKAEARALLERQMMEMIRILKVYATFNNDQLMLNDIDFTESQLVRSSEQLLLVRSKKTIEHAEAVQAEAESYGLTADRLEALRTASRNFDEKQTTVRNAIVNRKDSGEQLEARMDEADDLLKGKIDLLMELSQNMLPELYNQYKASRIIVDR</sequence>
<organism evidence="1 2">
    <name type="scientific">Saccharicrinis carchari</name>
    <dbReference type="NCBI Taxonomy" id="1168039"/>
    <lineage>
        <taxon>Bacteria</taxon>
        <taxon>Pseudomonadati</taxon>
        <taxon>Bacteroidota</taxon>
        <taxon>Bacteroidia</taxon>
        <taxon>Marinilabiliales</taxon>
        <taxon>Marinilabiliaceae</taxon>
        <taxon>Saccharicrinis</taxon>
    </lineage>
</organism>
<keyword evidence="2" id="KW-1185">Reference proteome</keyword>
<proteinExistence type="predicted"/>
<evidence type="ECO:0000313" key="2">
    <source>
        <dbReference type="Proteomes" id="UP000319040"/>
    </source>
</evidence>
<dbReference type="AlphaFoldDB" id="A0A521BHJ4"/>
<name>A0A521BHJ4_SACCC</name>
<accession>A0A521BHJ4</accession>
<evidence type="ECO:0000313" key="1">
    <source>
        <dbReference type="EMBL" id="SMO46617.1"/>
    </source>
</evidence>
<dbReference type="Proteomes" id="UP000319040">
    <property type="component" value="Unassembled WGS sequence"/>
</dbReference>
<dbReference type="OrthoDB" id="1325392at2"/>
<reference evidence="1 2" key="1">
    <citation type="submission" date="2017-05" db="EMBL/GenBank/DDBJ databases">
        <authorList>
            <person name="Varghese N."/>
            <person name="Submissions S."/>
        </authorList>
    </citation>
    <scope>NUCLEOTIDE SEQUENCE [LARGE SCALE GENOMIC DNA]</scope>
    <source>
        <strain evidence="1 2">DSM 27040</strain>
    </source>
</reference>
<dbReference type="EMBL" id="FXTB01000001">
    <property type="protein sequence ID" value="SMO46617.1"/>
    <property type="molecule type" value="Genomic_DNA"/>
</dbReference>
<dbReference type="RefSeq" id="WP_142532261.1">
    <property type="nucleotide sequence ID" value="NZ_FXTB01000001.1"/>
</dbReference>
<gene>
    <name evidence="1" type="ORF">SAMN06265379_101944</name>
</gene>